<protein>
    <recommendedName>
        <fullName evidence="3">Mannosyl-glycoprotein endo-beta-N-acetylglucosamidase-like domain-containing protein</fullName>
    </recommendedName>
</protein>
<evidence type="ECO:0000313" key="1">
    <source>
        <dbReference type="EMBL" id="OGD10040.1"/>
    </source>
</evidence>
<dbReference type="EMBL" id="MEXR01000015">
    <property type="protein sequence ID" value="OGD10040.1"/>
    <property type="molecule type" value="Genomic_DNA"/>
</dbReference>
<dbReference type="AlphaFoldDB" id="A0A1F4ZUS4"/>
<proteinExistence type="predicted"/>
<gene>
    <name evidence="1" type="ORF">A2397_04820</name>
</gene>
<organism evidence="1 2">
    <name type="scientific">Candidatus Amesbacteria bacterium RIFOXYB1_FULL_44_23</name>
    <dbReference type="NCBI Taxonomy" id="1797263"/>
    <lineage>
        <taxon>Bacteria</taxon>
        <taxon>Candidatus Amesiibacteriota</taxon>
    </lineage>
</organism>
<comment type="caution">
    <text evidence="1">The sequence shown here is derived from an EMBL/GenBank/DDBJ whole genome shotgun (WGS) entry which is preliminary data.</text>
</comment>
<dbReference type="STRING" id="1797263.A2397_04820"/>
<name>A0A1F4ZUS4_9BACT</name>
<accession>A0A1F4ZUS4</accession>
<reference evidence="1 2" key="1">
    <citation type="journal article" date="2016" name="Nat. Commun.">
        <title>Thousands of microbial genomes shed light on interconnected biogeochemical processes in an aquifer system.</title>
        <authorList>
            <person name="Anantharaman K."/>
            <person name="Brown C.T."/>
            <person name="Hug L.A."/>
            <person name="Sharon I."/>
            <person name="Castelle C.J."/>
            <person name="Probst A.J."/>
            <person name="Thomas B.C."/>
            <person name="Singh A."/>
            <person name="Wilkins M.J."/>
            <person name="Karaoz U."/>
            <person name="Brodie E.L."/>
            <person name="Williams K.H."/>
            <person name="Hubbard S.S."/>
            <person name="Banfield J.F."/>
        </authorList>
    </citation>
    <scope>NUCLEOTIDE SEQUENCE [LARGE SCALE GENOMIC DNA]</scope>
</reference>
<evidence type="ECO:0008006" key="3">
    <source>
        <dbReference type="Google" id="ProtNLM"/>
    </source>
</evidence>
<dbReference type="Proteomes" id="UP000176424">
    <property type="component" value="Unassembled WGS sequence"/>
</dbReference>
<sequence length="191" mass="21270">MKPQISIGAFFLGAPTLLFVSFLLLSRLPASPQSPIPGSVLSSTTVSEDYLYPQSIGTFGTTDARVYIIKNYLKKYSSPLVPFSQEIVDISDKYTLDYRLLVAIARQESNLCKRIPANSHNCWGFGIYGDKVTRFDNYPQALETVAKTLKKKYIDIGLTTPEEIMAKYTPPSVELGGPWAKGVNQFMLDLE</sequence>
<evidence type="ECO:0000313" key="2">
    <source>
        <dbReference type="Proteomes" id="UP000176424"/>
    </source>
</evidence>